<proteinExistence type="predicted"/>
<dbReference type="AlphaFoldDB" id="A0A7J6LTU3"/>
<evidence type="ECO:0000313" key="1">
    <source>
        <dbReference type="EMBL" id="KAF4662576.1"/>
    </source>
</evidence>
<accession>A0A7J6LTU3</accession>
<comment type="caution">
    <text evidence="1">The sequence shown here is derived from an EMBL/GenBank/DDBJ whole genome shotgun (WGS) entry which is preliminary data.</text>
</comment>
<dbReference type="Proteomes" id="UP000570595">
    <property type="component" value="Unassembled WGS sequence"/>
</dbReference>
<name>A0A7J6LTU3_PEROL</name>
<evidence type="ECO:0000313" key="2">
    <source>
        <dbReference type="Proteomes" id="UP000570595"/>
    </source>
</evidence>
<gene>
    <name evidence="1" type="ORF">FOZ61_002363</name>
</gene>
<protein>
    <submittedName>
        <fullName evidence="1">Uncharacterized protein</fullName>
    </submittedName>
</protein>
<feature type="non-terminal residue" evidence="1">
    <location>
        <position position="216"/>
    </location>
</feature>
<sequence>NPTGPSTVDCLAAFTLLNVVFDESMTHFVPTWLIAIQALFMTSAQEVGEYIHEAEDFTMTFRVNEDYEAVFELSAPPRPGFSPDVRSPYYGDLRYLIRTNDDSLVTYFRSKKILFKKVKLVYKVRDDGVVLIRVKCGRSGTRRFRFKLSERLGAQRTFNWDDLLKAVKRACPDIPLVADDLNKVVFATDRTIYVPFRGTRVALTKGGVAILTAKSP</sequence>
<organism evidence="1 2">
    <name type="scientific">Perkinsus olseni</name>
    <name type="common">Perkinsus atlanticus</name>
    <dbReference type="NCBI Taxonomy" id="32597"/>
    <lineage>
        <taxon>Eukaryota</taxon>
        <taxon>Sar</taxon>
        <taxon>Alveolata</taxon>
        <taxon>Perkinsozoa</taxon>
        <taxon>Perkinsea</taxon>
        <taxon>Perkinsida</taxon>
        <taxon>Perkinsidae</taxon>
        <taxon>Perkinsus</taxon>
    </lineage>
</organism>
<dbReference type="EMBL" id="JABAHT010000165">
    <property type="protein sequence ID" value="KAF4662576.1"/>
    <property type="molecule type" value="Genomic_DNA"/>
</dbReference>
<reference evidence="1 2" key="1">
    <citation type="submission" date="2020-04" db="EMBL/GenBank/DDBJ databases">
        <title>Perkinsus olseni comparative genomics.</title>
        <authorList>
            <person name="Bogema D.R."/>
        </authorList>
    </citation>
    <scope>NUCLEOTIDE SEQUENCE [LARGE SCALE GENOMIC DNA]</scope>
    <source>
        <strain evidence="1">ATCC PRA-179</strain>
    </source>
</reference>